<proteinExistence type="predicted"/>
<sequence>MKNITDIAKMAGVSKSTVSRYLNNGSVSEQTKQLLDQIIQETNYQPNQFAQSLRARRTNLIGAIIPRMNSHAVDETISGVKEACDEHDCQLLLNFTNLDKGLEIEALKMFQRSKVDGIVFMATEITEELQDIIDQLGVPVVIVGQNKESFNCVVHDDYRAGQLVGDYIGQQTMGHGTSNSEINTMSQSPQVQFFGVTEEDYAVGVLRKKGVLNALTHHNIKPNFTLTSFNYQDALQDITAYFQQHPISQYDTIVGATDAIALAVYKYCSQHQTREHWPTMIGFGGDPMTELVSPPIHTVKYQYREAGKVAIAQLFKALNQQSIQSPQMIDVHFTERES</sequence>
<dbReference type="Pfam" id="PF00356">
    <property type="entry name" value="LacI"/>
    <property type="match status" value="1"/>
</dbReference>
<dbReference type="GO" id="GO:0000976">
    <property type="term" value="F:transcription cis-regulatory region binding"/>
    <property type="evidence" value="ECO:0007669"/>
    <property type="project" value="TreeGrafter"/>
</dbReference>
<dbReference type="SUPFAM" id="SSF47413">
    <property type="entry name" value="lambda repressor-like DNA-binding domains"/>
    <property type="match status" value="1"/>
</dbReference>
<dbReference type="PANTHER" id="PTHR30146">
    <property type="entry name" value="LACI-RELATED TRANSCRIPTIONAL REPRESSOR"/>
    <property type="match status" value="1"/>
</dbReference>
<dbReference type="Gene3D" id="1.10.260.40">
    <property type="entry name" value="lambda repressor-like DNA-binding domains"/>
    <property type="match status" value="1"/>
</dbReference>
<dbReference type="SUPFAM" id="SSF53822">
    <property type="entry name" value="Periplasmic binding protein-like I"/>
    <property type="match status" value="1"/>
</dbReference>
<keyword evidence="2" id="KW-0238">DNA-binding</keyword>
<feature type="domain" description="HTH lacI-type" evidence="4">
    <location>
        <begin position="2"/>
        <end position="55"/>
    </location>
</feature>
<organism evidence="5 6">
    <name type="scientific">Staphylococcus argensis</name>
    <dbReference type="NCBI Taxonomy" id="1607738"/>
    <lineage>
        <taxon>Bacteria</taxon>
        <taxon>Bacillati</taxon>
        <taxon>Bacillota</taxon>
        <taxon>Bacilli</taxon>
        <taxon>Bacillales</taxon>
        <taxon>Staphylococcaceae</taxon>
        <taxon>Staphylococcus</taxon>
    </lineage>
</organism>
<name>A0A2K4FCM6_9STAP</name>
<dbReference type="AlphaFoldDB" id="A0A2K4FCM6"/>
<dbReference type="PROSITE" id="PS00356">
    <property type="entry name" value="HTH_LACI_1"/>
    <property type="match status" value="1"/>
</dbReference>
<dbReference type="SMART" id="SM00354">
    <property type="entry name" value="HTH_LACI"/>
    <property type="match status" value="1"/>
</dbReference>
<accession>A0A2K4FCM6</accession>
<gene>
    <name evidence="5" type="ORF">CD039_06355</name>
</gene>
<reference evidence="5 6" key="1">
    <citation type="submission" date="2017-08" db="EMBL/GenBank/DDBJ databases">
        <title>Draft genome sequences of 64 type strains of genus Staph aureus.</title>
        <authorList>
            <person name="Cole K."/>
            <person name="Golubchik T."/>
            <person name="Russell J."/>
            <person name="Foster D."/>
            <person name="Llewelyn M."/>
            <person name="Wilson D."/>
            <person name="Crook D."/>
            <person name="Paul J."/>
        </authorList>
    </citation>
    <scope>NUCLEOTIDE SEQUENCE [LARGE SCALE GENOMIC DNA]</scope>
    <source>
        <strain evidence="5 6">DSM 29875</strain>
    </source>
</reference>
<dbReference type="Gene3D" id="3.40.50.2300">
    <property type="match status" value="2"/>
</dbReference>
<evidence type="ECO:0000313" key="5">
    <source>
        <dbReference type="EMBL" id="POA09112.1"/>
    </source>
</evidence>
<dbReference type="RefSeq" id="WP_103371621.1">
    <property type="nucleotide sequence ID" value="NZ_CBCRVO010000004.1"/>
</dbReference>
<keyword evidence="1" id="KW-0805">Transcription regulation</keyword>
<dbReference type="InterPro" id="IPR025997">
    <property type="entry name" value="SBP_2_dom"/>
</dbReference>
<dbReference type="GO" id="GO:0003700">
    <property type="term" value="F:DNA-binding transcription factor activity"/>
    <property type="evidence" value="ECO:0007669"/>
    <property type="project" value="TreeGrafter"/>
</dbReference>
<dbReference type="InterPro" id="IPR000843">
    <property type="entry name" value="HTH_LacI"/>
</dbReference>
<dbReference type="CDD" id="cd01392">
    <property type="entry name" value="HTH_LacI"/>
    <property type="match status" value="1"/>
</dbReference>
<evidence type="ECO:0000256" key="3">
    <source>
        <dbReference type="ARBA" id="ARBA00023163"/>
    </source>
</evidence>
<dbReference type="PRINTS" id="PR00036">
    <property type="entry name" value="HTHLACI"/>
</dbReference>
<dbReference type="OrthoDB" id="3180992at2"/>
<keyword evidence="3" id="KW-0804">Transcription</keyword>
<dbReference type="InterPro" id="IPR028082">
    <property type="entry name" value="Peripla_BP_I"/>
</dbReference>
<dbReference type="InterPro" id="IPR010982">
    <property type="entry name" value="Lambda_DNA-bd_dom_sf"/>
</dbReference>
<dbReference type="Pfam" id="PF13407">
    <property type="entry name" value="Peripla_BP_4"/>
    <property type="match status" value="1"/>
</dbReference>
<evidence type="ECO:0000256" key="1">
    <source>
        <dbReference type="ARBA" id="ARBA00023015"/>
    </source>
</evidence>
<dbReference type="PANTHER" id="PTHR30146:SF154">
    <property type="entry name" value="TRANSCRIPTION REGULATOR, MEMBER OF GALR FAMILY"/>
    <property type="match status" value="1"/>
</dbReference>
<dbReference type="Proteomes" id="UP000242712">
    <property type="component" value="Unassembled WGS sequence"/>
</dbReference>
<evidence type="ECO:0000256" key="2">
    <source>
        <dbReference type="ARBA" id="ARBA00023125"/>
    </source>
</evidence>
<dbReference type="EMBL" id="PPPX01000004">
    <property type="protein sequence ID" value="POA09112.1"/>
    <property type="molecule type" value="Genomic_DNA"/>
</dbReference>
<evidence type="ECO:0000313" key="6">
    <source>
        <dbReference type="Proteomes" id="UP000242712"/>
    </source>
</evidence>
<dbReference type="PROSITE" id="PS50932">
    <property type="entry name" value="HTH_LACI_2"/>
    <property type="match status" value="1"/>
</dbReference>
<dbReference type="GeneID" id="98297968"/>
<protein>
    <submittedName>
        <fullName evidence="5">LacI family transcriptional regulator</fullName>
    </submittedName>
</protein>
<comment type="caution">
    <text evidence="5">The sequence shown here is derived from an EMBL/GenBank/DDBJ whole genome shotgun (WGS) entry which is preliminary data.</text>
</comment>
<keyword evidence="6" id="KW-1185">Reference proteome</keyword>
<evidence type="ECO:0000259" key="4">
    <source>
        <dbReference type="PROSITE" id="PS50932"/>
    </source>
</evidence>
<dbReference type="CDD" id="cd01542">
    <property type="entry name" value="PBP1_TreR-like"/>
    <property type="match status" value="1"/>
</dbReference>